<accession>A0A6G1HY05</accession>
<evidence type="ECO:0000313" key="2">
    <source>
        <dbReference type="Proteomes" id="UP000799640"/>
    </source>
</evidence>
<proteinExistence type="predicted"/>
<protein>
    <submittedName>
        <fullName evidence="1">Uncharacterized protein</fullName>
    </submittedName>
</protein>
<evidence type="ECO:0000313" key="1">
    <source>
        <dbReference type="EMBL" id="KAF2400910.1"/>
    </source>
</evidence>
<organism evidence="1 2">
    <name type="scientific">Trichodelitschia bisporula</name>
    <dbReference type="NCBI Taxonomy" id="703511"/>
    <lineage>
        <taxon>Eukaryota</taxon>
        <taxon>Fungi</taxon>
        <taxon>Dikarya</taxon>
        <taxon>Ascomycota</taxon>
        <taxon>Pezizomycotina</taxon>
        <taxon>Dothideomycetes</taxon>
        <taxon>Dothideomycetes incertae sedis</taxon>
        <taxon>Phaeotrichales</taxon>
        <taxon>Phaeotrichaceae</taxon>
        <taxon>Trichodelitschia</taxon>
    </lineage>
</organism>
<dbReference type="EMBL" id="ML996694">
    <property type="protein sequence ID" value="KAF2400910.1"/>
    <property type="molecule type" value="Genomic_DNA"/>
</dbReference>
<dbReference type="AlphaFoldDB" id="A0A6G1HY05"/>
<sequence>MGRVMRGFRLVSATRSGEGSSTWHCVSALRCYTPLRNRGANVSVASACPVYLCLHQAIIWTTSASLALHWLCGACPPASGAALNAMSTSTGIRARNEAFGSTHEAGRECGIPGLERPSSYRRRDSRLVIYARLPVHLPGSISVRVLPGMRNSALLYGPGVSPVPLSRHRWLGWRPGSRSRRASLGTARLPLLRNLPV</sequence>
<gene>
    <name evidence="1" type="ORF">EJ06DRAFT_412554</name>
</gene>
<name>A0A6G1HY05_9PEZI</name>
<dbReference type="Proteomes" id="UP000799640">
    <property type="component" value="Unassembled WGS sequence"/>
</dbReference>
<reference evidence="1" key="1">
    <citation type="journal article" date="2020" name="Stud. Mycol.">
        <title>101 Dothideomycetes genomes: a test case for predicting lifestyles and emergence of pathogens.</title>
        <authorList>
            <person name="Haridas S."/>
            <person name="Albert R."/>
            <person name="Binder M."/>
            <person name="Bloem J."/>
            <person name="Labutti K."/>
            <person name="Salamov A."/>
            <person name="Andreopoulos B."/>
            <person name="Baker S."/>
            <person name="Barry K."/>
            <person name="Bills G."/>
            <person name="Bluhm B."/>
            <person name="Cannon C."/>
            <person name="Castanera R."/>
            <person name="Culley D."/>
            <person name="Daum C."/>
            <person name="Ezra D."/>
            <person name="Gonzalez J."/>
            <person name="Henrissat B."/>
            <person name="Kuo A."/>
            <person name="Liang C."/>
            <person name="Lipzen A."/>
            <person name="Lutzoni F."/>
            <person name="Magnuson J."/>
            <person name="Mondo S."/>
            <person name="Nolan M."/>
            <person name="Ohm R."/>
            <person name="Pangilinan J."/>
            <person name="Park H.-J."/>
            <person name="Ramirez L."/>
            <person name="Alfaro M."/>
            <person name="Sun H."/>
            <person name="Tritt A."/>
            <person name="Yoshinaga Y."/>
            <person name="Zwiers L.-H."/>
            <person name="Turgeon B."/>
            <person name="Goodwin S."/>
            <person name="Spatafora J."/>
            <person name="Crous P."/>
            <person name="Grigoriev I."/>
        </authorList>
    </citation>
    <scope>NUCLEOTIDE SEQUENCE</scope>
    <source>
        <strain evidence="1">CBS 262.69</strain>
    </source>
</reference>
<keyword evidence="2" id="KW-1185">Reference proteome</keyword>